<keyword evidence="9 14" id="KW-0067">ATP-binding</keyword>
<feature type="short sequence motif" description="'KMSKS' region" evidence="14">
    <location>
        <begin position="303"/>
        <end position="307"/>
    </location>
</feature>
<comment type="catalytic activity">
    <reaction evidence="13 14">
        <text>tRNA(Met) + L-methionine + ATP = L-methionyl-tRNA(Met) + AMP + diphosphate</text>
        <dbReference type="Rhea" id="RHEA:13481"/>
        <dbReference type="Rhea" id="RHEA-COMP:9667"/>
        <dbReference type="Rhea" id="RHEA-COMP:9698"/>
        <dbReference type="ChEBI" id="CHEBI:30616"/>
        <dbReference type="ChEBI" id="CHEBI:33019"/>
        <dbReference type="ChEBI" id="CHEBI:57844"/>
        <dbReference type="ChEBI" id="CHEBI:78442"/>
        <dbReference type="ChEBI" id="CHEBI:78530"/>
        <dbReference type="ChEBI" id="CHEBI:456215"/>
        <dbReference type="EC" id="6.1.1.10"/>
    </reaction>
</comment>
<dbReference type="GO" id="GO:0046872">
    <property type="term" value="F:metal ion binding"/>
    <property type="evidence" value="ECO:0007669"/>
    <property type="project" value="UniProtKB-KW"/>
</dbReference>
<evidence type="ECO:0000256" key="4">
    <source>
        <dbReference type="ARBA" id="ARBA00011738"/>
    </source>
</evidence>
<dbReference type="Gene3D" id="1.10.730.10">
    <property type="entry name" value="Isoleucyl-tRNA Synthetase, Domain 1"/>
    <property type="match status" value="1"/>
</dbReference>
<reference evidence="16 17" key="1">
    <citation type="submission" date="2014-06" db="EMBL/GenBank/DDBJ databases">
        <title>Helicobacter pullorum isolates in fresh chicken meat - phenotypic and genotypic features.</title>
        <authorList>
            <person name="Borges V."/>
            <person name="Santos A."/>
            <person name="Correia C.B."/>
            <person name="Saraiva M."/>
            <person name="Menard A."/>
            <person name="Vieira L."/>
            <person name="Sampaio D.A."/>
            <person name="Gomes J.P."/>
            <person name="Oleastro M."/>
        </authorList>
    </citation>
    <scope>NUCLEOTIDE SEQUENCE [LARGE SCALE GENOMIC DNA]</scope>
    <source>
        <strain evidence="16 17">229334/12</strain>
    </source>
</reference>
<dbReference type="PANTHER" id="PTHR43326">
    <property type="entry name" value="METHIONYL-TRNA SYNTHETASE"/>
    <property type="match status" value="1"/>
</dbReference>
<accession>A0A0N1ED53</accession>
<comment type="similarity">
    <text evidence="3 14">Belongs to the class-I aminoacyl-tRNA synthetase family. MetG type 2A subfamily.</text>
</comment>
<dbReference type="CDD" id="cd02800">
    <property type="entry name" value="tRNA_bind_EcMetRS_like"/>
    <property type="match status" value="1"/>
</dbReference>
<comment type="subunit">
    <text evidence="4 14">Homodimer.</text>
</comment>
<keyword evidence="12 14" id="KW-0030">Aminoacyl-tRNA synthetase</keyword>
<feature type="binding site" evidence="14">
    <location>
        <position position="149"/>
    </location>
    <ligand>
        <name>Zn(2+)</name>
        <dbReference type="ChEBI" id="CHEBI:29105"/>
    </ligand>
</feature>
<keyword evidence="10 14" id="KW-0694">RNA-binding</keyword>
<evidence type="ECO:0000256" key="2">
    <source>
        <dbReference type="ARBA" id="ARBA00004496"/>
    </source>
</evidence>
<evidence type="ECO:0000256" key="5">
    <source>
        <dbReference type="ARBA" id="ARBA00022490"/>
    </source>
</evidence>
<evidence type="ECO:0000256" key="11">
    <source>
        <dbReference type="ARBA" id="ARBA00022917"/>
    </source>
</evidence>
<dbReference type="Gene3D" id="3.40.50.620">
    <property type="entry name" value="HUPs"/>
    <property type="match status" value="1"/>
</dbReference>
<dbReference type="Proteomes" id="UP000037997">
    <property type="component" value="Unassembled WGS sequence"/>
</dbReference>
<keyword evidence="5 14" id="KW-0963">Cytoplasm</keyword>
<evidence type="ECO:0000256" key="10">
    <source>
        <dbReference type="ARBA" id="ARBA00022884"/>
    </source>
</evidence>
<feature type="short sequence motif" description="'HIGH' region" evidence="14">
    <location>
        <begin position="16"/>
        <end position="26"/>
    </location>
</feature>
<comment type="caution">
    <text evidence="14">Lacks conserved residue(s) required for the propagation of feature annotation.</text>
</comment>
<feature type="binding site" evidence="14">
    <location>
        <position position="131"/>
    </location>
    <ligand>
        <name>Zn(2+)</name>
        <dbReference type="ChEBI" id="CHEBI:29105"/>
    </ligand>
</feature>
<dbReference type="GO" id="GO:0005524">
    <property type="term" value="F:ATP binding"/>
    <property type="evidence" value="ECO:0007669"/>
    <property type="project" value="UniProtKB-UniRule"/>
</dbReference>
<evidence type="ECO:0000256" key="12">
    <source>
        <dbReference type="ARBA" id="ARBA00023146"/>
    </source>
</evidence>
<evidence type="ECO:0000256" key="8">
    <source>
        <dbReference type="ARBA" id="ARBA00022741"/>
    </source>
</evidence>
<evidence type="ECO:0000256" key="6">
    <source>
        <dbReference type="ARBA" id="ARBA00022555"/>
    </source>
</evidence>
<dbReference type="EC" id="6.1.1.10" evidence="14"/>
<evidence type="ECO:0000259" key="15">
    <source>
        <dbReference type="PROSITE" id="PS50886"/>
    </source>
</evidence>
<keyword evidence="7 14" id="KW-0436">Ligase</keyword>
<dbReference type="CDD" id="cd00814">
    <property type="entry name" value="MetRS_core"/>
    <property type="match status" value="1"/>
</dbReference>
<evidence type="ECO:0000256" key="7">
    <source>
        <dbReference type="ARBA" id="ARBA00022598"/>
    </source>
</evidence>
<dbReference type="InterPro" id="IPR014758">
    <property type="entry name" value="Met-tRNA_synth"/>
</dbReference>
<dbReference type="Pfam" id="PF01588">
    <property type="entry name" value="tRNA_bind"/>
    <property type="match status" value="1"/>
</dbReference>
<protein>
    <recommendedName>
        <fullName evidence="14">Methionine--tRNA ligase</fullName>
        <ecNumber evidence="14">6.1.1.10</ecNumber>
    </recommendedName>
    <alternativeName>
        <fullName evidence="14">Methionyl-tRNA synthetase</fullName>
        <shortName evidence="14">MetRS</shortName>
    </alternativeName>
</protein>
<comment type="caution">
    <text evidence="16">The sequence shown here is derived from an EMBL/GenBank/DDBJ whole genome shotgun (WGS) entry which is preliminary data.</text>
</comment>
<dbReference type="Gene3D" id="2.170.220.10">
    <property type="match status" value="1"/>
</dbReference>
<dbReference type="HAMAP" id="MF_01228">
    <property type="entry name" value="Met_tRNA_synth_type2"/>
    <property type="match status" value="1"/>
</dbReference>
<dbReference type="GO" id="GO:0005737">
    <property type="term" value="C:cytoplasm"/>
    <property type="evidence" value="ECO:0007669"/>
    <property type="project" value="UniProtKB-SubCell"/>
</dbReference>
<dbReference type="InterPro" id="IPR012340">
    <property type="entry name" value="NA-bd_OB-fold"/>
</dbReference>
<dbReference type="RefSeq" id="WP_054198143.1">
    <property type="nucleotide sequence ID" value="NZ_JNOC01000035.1"/>
</dbReference>
<dbReference type="SUPFAM" id="SSF52374">
    <property type="entry name" value="Nucleotidylyl transferase"/>
    <property type="match status" value="1"/>
</dbReference>
<sequence>MEEVLNSKFYITTPIYYVNDIPHIGHAYTTIIADTLARFHRLLGDEVLFLTGTDEHGQKIQQSAQKNGKNPKEYVDEISSRFRNLWDSFGISYDWFIRTTDSYHKETAQNVFLKMFQKGDIYKGEYEGNYCVSCESFFAKSQLIEQKKCPDCGKETNLLKEESYFFRLSAYGDRLLQWIEQNPECILPKMRRNEVINFIKEGLEDLSITRTSFDWGIKLPNEIGDSKFVMYVWLDALVNYLSALGYQNNLENKMDFWPANYHLVGKDILRFHAVYWPAFLMSLELPLPKHIAAHGWWTKDGAKMSKSIGNVVNPKEVVESYGIDCFRYFVLREVPFGQDGDFSQKALIERFNADLGNDLGNLLNRLLGMSAKYFDNTLNVDLESYQNAYKMEIEEIKAILGNLNKMMQEVQINRYLEELWRLFGLANGIIAKKEPWKLIKENKQAEVAELLIFVANLLIKGALCLYPCMPESAKKIMSVFGLEVNAQNYKNFVCGEEVLTLVSLNPIPALFPKIEEICEVQKPIKNKENKEALEPLKLENPITKDDFTKIEIKVGTIIEAEILPKSEKLLKLKVDLGESRARQILAGIKAYYTPTDLIGKQVCVLANLKPAKLMGEISEGMILAAKDDEGLAFIMPQNQRKNGSQIS</sequence>
<feature type="domain" description="TRNA-binding" evidence="15">
    <location>
        <begin position="546"/>
        <end position="647"/>
    </location>
</feature>
<dbReference type="InterPro" id="IPR014729">
    <property type="entry name" value="Rossmann-like_a/b/a_fold"/>
</dbReference>
<evidence type="ECO:0000256" key="13">
    <source>
        <dbReference type="ARBA" id="ARBA00047364"/>
    </source>
</evidence>
<evidence type="ECO:0000313" key="16">
    <source>
        <dbReference type="EMBL" id="KPH55695.1"/>
    </source>
</evidence>
<dbReference type="Pfam" id="PF19303">
    <property type="entry name" value="Anticodon_3"/>
    <property type="match status" value="1"/>
</dbReference>
<dbReference type="SUPFAM" id="SSF50249">
    <property type="entry name" value="Nucleic acid-binding proteins"/>
    <property type="match status" value="1"/>
</dbReference>
<dbReference type="PATRIC" id="fig|35818.11.peg.1523"/>
<dbReference type="PRINTS" id="PR01041">
    <property type="entry name" value="TRNASYNTHMET"/>
</dbReference>
<dbReference type="Pfam" id="PF09334">
    <property type="entry name" value="tRNA-synt_1g"/>
    <property type="match status" value="1"/>
</dbReference>
<evidence type="ECO:0000256" key="14">
    <source>
        <dbReference type="HAMAP-Rule" id="MF_01228"/>
    </source>
</evidence>
<keyword evidence="11 14" id="KW-0648">Protein biosynthesis</keyword>
<dbReference type="InterPro" id="IPR009080">
    <property type="entry name" value="tRNAsynth_Ia_anticodon-bd"/>
</dbReference>
<keyword evidence="6 14" id="KW-0820">tRNA-binding</keyword>
<organism evidence="16 17">
    <name type="scientific">Helicobacter pullorum</name>
    <dbReference type="NCBI Taxonomy" id="35818"/>
    <lineage>
        <taxon>Bacteria</taxon>
        <taxon>Pseudomonadati</taxon>
        <taxon>Campylobacterota</taxon>
        <taxon>Epsilonproteobacteria</taxon>
        <taxon>Campylobacterales</taxon>
        <taxon>Helicobacteraceae</taxon>
        <taxon>Helicobacter</taxon>
    </lineage>
</organism>
<dbReference type="InterPro" id="IPR002547">
    <property type="entry name" value="tRNA-bd_dom"/>
</dbReference>
<feature type="binding site" evidence="14">
    <location>
        <position position="134"/>
    </location>
    <ligand>
        <name>Zn(2+)</name>
        <dbReference type="ChEBI" id="CHEBI:29105"/>
    </ligand>
</feature>
<dbReference type="NCBIfam" id="NF008900">
    <property type="entry name" value="PRK12267.1"/>
    <property type="match status" value="1"/>
</dbReference>
<dbReference type="AlphaFoldDB" id="A0A0N1ED53"/>
<dbReference type="InterPro" id="IPR041872">
    <property type="entry name" value="Anticodon_Met"/>
</dbReference>
<dbReference type="PANTHER" id="PTHR43326:SF1">
    <property type="entry name" value="METHIONINE--TRNA LIGASE, MITOCHONDRIAL"/>
    <property type="match status" value="1"/>
</dbReference>
<dbReference type="InterPro" id="IPR015413">
    <property type="entry name" value="Methionyl/Leucyl_tRNA_Synth"/>
</dbReference>
<comment type="cofactor">
    <cofactor evidence="14">
        <name>Zn(2+)</name>
        <dbReference type="ChEBI" id="CHEBI:29105"/>
    </cofactor>
    <text evidence="14">Binds 1 zinc ion per subunit.</text>
</comment>
<dbReference type="GO" id="GO:0006431">
    <property type="term" value="P:methionyl-tRNA aminoacylation"/>
    <property type="evidence" value="ECO:0007669"/>
    <property type="project" value="UniProtKB-UniRule"/>
</dbReference>
<dbReference type="PROSITE" id="PS50886">
    <property type="entry name" value="TRBD"/>
    <property type="match status" value="1"/>
</dbReference>
<dbReference type="NCBIfam" id="TIGR00399">
    <property type="entry name" value="metG_C_term"/>
    <property type="match status" value="1"/>
</dbReference>
<dbReference type="SUPFAM" id="SSF47323">
    <property type="entry name" value="Anticodon-binding domain of a subclass of class I aminoacyl-tRNA synthetases"/>
    <property type="match status" value="1"/>
</dbReference>
<dbReference type="STRING" id="35818.HPU229336_02885"/>
<dbReference type="GO" id="GO:0004825">
    <property type="term" value="F:methionine-tRNA ligase activity"/>
    <property type="evidence" value="ECO:0007669"/>
    <property type="project" value="UniProtKB-UniRule"/>
</dbReference>
<dbReference type="InterPro" id="IPR033911">
    <property type="entry name" value="MetRS_core"/>
</dbReference>
<comment type="function">
    <text evidence="1 14">Is required not only for elongation of protein synthesis but also for the initiation of all mRNA translation through initiator tRNA(fMet) aminoacylation.</text>
</comment>
<evidence type="ECO:0000313" key="17">
    <source>
        <dbReference type="Proteomes" id="UP000037997"/>
    </source>
</evidence>
<proteinExistence type="inferred from homology"/>
<dbReference type="InterPro" id="IPR004495">
    <property type="entry name" value="Met-tRNA-synth_bsu_C"/>
</dbReference>
<comment type="subcellular location">
    <subcellularLocation>
        <location evidence="2 14">Cytoplasm</location>
    </subcellularLocation>
</comment>
<gene>
    <name evidence="14" type="primary">metG</name>
    <name evidence="16" type="ORF">HPU229334_07705</name>
</gene>
<feature type="binding site" evidence="14">
    <location>
        <position position="152"/>
    </location>
    <ligand>
        <name>Zn(2+)</name>
        <dbReference type="ChEBI" id="CHEBI:29105"/>
    </ligand>
</feature>
<dbReference type="InterPro" id="IPR023457">
    <property type="entry name" value="Met-tRNA_synth_2"/>
</dbReference>
<evidence type="ECO:0000256" key="3">
    <source>
        <dbReference type="ARBA" id="ARBA00006590"/>
    </source>
</evidence>
<keyword evidence="8 14" id="KW-0547">Nucleotide-binding</keyword>
<evidence type="ECO:0000256" key="1">
    <source>
        <dbReference type="ARBA" id="ARBA00003314"/>
    </source>
</evidence>
<dbReference type="Gene3D" id="2.40.50.140">
    <property type="entry name" value="Nucleic acid-binding proteins"/>
    <property type="match status" value="1"/>
</dbReference>
<dbReference type="FunFam" id="2.170.220.10:FF:000002">
    <property type="entry name" value="Methionine--tRNA ligase"/>
    <property type="match status" value="1"/>
</dbReference>
<dbReference type="FunFam" id="2.40.50.140:FF:000042">
    <property type="entry name" value="Methionine--tRNA ligase"/>
    <property type="match status" value="1"/>
</dbReference>
<keyword evidence="14" id="KW-0479">Metal-binding</keyword>
<evidence type="ECO:0000256" key="9">
    <source>
        <dbReference type="ARBA" id="ARBA00022840"/>
    </source>
</evidence>
<dbReference type="EMBL" id="JNOC01000035">
    <property type="protein sequence ID" value="KPH55695.1"/>
    <property type="molecule type" value="Genomic_DNA"/>
</dbReference>
<keyword evidence="14" id="KW-0862">Zinc</keyword>
<name>A0A0N1ED53_9HELI</name>
<dbReference type="NCBIfam" id="TIGR00398">
    <property type="entry name" value="metG"/>
    <property type="match status" value="1"/>
</dbReference>
<dbReference type="GO" id="GO:0000049">
    <property type="term" value="F:tRNA binding"/>
    <property type="evidence" value="ECO:0007669"/>
    <property type="project" value="UniProtKB-UniRule"/>
</dbReference>